<dbReference type="AlphaFoldDB" id="A0A7D4Q0A1"/>
<feature type="signal peptide" evidence="1">
    <location>
        <begin position="1"/>
        <end position="27"/>
    </location>
</feature>
<evidence type="ECO:0000313" key="2">
    <source>
        <dbReference type="EMBL" id="QKJ18778.1"/>
    </source>
</evidence>
<name>A0A7D4Q0A1_9MICO</name>
<reference evidence="2 3" key="1">
    <citation type="submission" date="2020-05" db="EMBL/GenBank/DDBJ databases">
        <title>Strain PA2F3 complete genome.</title>
        <authorList>
            <person name="Kim Y.-S."/>
            <person name="Kim S.-J."/>
            <person name="Jung H.-k."/>
            <person name="Kim S.-E."/>
            <person name="Kim K.-H."/>
        </authorList>
    </citation>
    <scope>NUCLEOTIDE SEQUENCE [LARGE SCALE GENOMIC DNA]</scope>
    <source>
        <strain evidence="2 3">PA2F3</strain>
    </source>
</reference>
<dbReference type="RefSeq" id="WP_172989219.1">
    <property type="nucleotide sequence ID" value="NZ_CP054038.1"/>
</dbReference>
<organism evidence="2 3">
    <name type="scientific">Microbacterium hominis</name>
    <dbReference type="NCBI Taxonomy" id="162426"/>
    <lineage>
        <taxon>Bacteria</taxon>
        <taxon>Bacillati</taxon>
        <taxon>Actinomycetota</taxon>
        <taxon>Actinomycetes</taxon>
        <taxon>Micrococcales</taxon>
        <taxon>Microbacteriaceae</taxon>
        <taxon>Microbacterium</taxon>
    </lineage>
</organism>
<evidence type="ECO:0000256" key="1">
    <source>
        <dbReference type="SAM" id="SignalP"/>
    </source>
</evidence>
<dbReference type="Proteomes" id="UP000502498">
    <property type="component" value="Chromosome"/>
</dbReference>
<gene>
    <name evidence="2" type="ORF">HQM25_04860</name>
</gene>
<protein>
    <submittedName>
        <fullName evidence="2">Helicase</fullName>
    </submittedName>
</protein>
<dbReference type="EMBL" id="CP054038">
    <property type="protein sequence ID" value="QKJ18778.1"/>
    <property type="molecule type" value="Genomic_DNA"/>
</dbReference>
<evidence type="ECO:0000313" key="3">
    <source>
        <dbReference type="Proteomes" id="UP000502498"/>
    </source>
</evidence>
<keyword evidence="2" id="KW-0347">Helicase</keyword>
<keyword evidence="2" id="KW-0378">Hydrolase</keyword>
<dbReference type="GO" id="GO:0004386">
    <property type="term" value="F:helicase activity"/>
    <property type="evidence" value="ECO:0007669"/>
    <property type="project" value="UniProtKB-KW"/>
</dbReference>
<keyword evidence="1" id="KW-0732">Signal</keyword>
<keyword evidence="2" id="KW-0067">ATP-binding</keyword>
<keyword evidence="2" id="KW-0547">Nucleotide-binding</keyword>
<sequence length="105" mass="9629">MAGSSLSLGVVAATVALALAAMTAGSAALTARRVAGAADAAALAAADAASGAVGGVPCERAAELATLGGAALTACELDVLIATVSVTASFAGLPVTARARAGPPP</sequence>
<accession>A0A7D4Q0A1</accession>
<proteinExistence type="predicted"/>
<feature type="chain" id="PRO_5028931357" evidence="1">
    <location>
        <begin position="28"/>
        <end position="105"/>
    </location>
</feature>